<comment type="subcellular location">
    <subcellularLocation>
        <location evidence="2">Cell inner membrane</location>
        <topology evidence="2">Multi-pass membrane protein</topology>
    </subcellularLocation>
</comment>
<dbReference type="PIRSF" id="PIRSF002764">
    <property type="entry name" value="CcmB"/>
    <property type="match status" value="1"/>
</dbReference>
<keyword evidence="11 12" id="KW-0472">Membrane</keyword>
<evidence type="ECO:0000256" key="3">
    <source>
        <dbReference type="ARBA" id="ARBA00010544"/>
    </source>
</evidence>
<feature type="transmembrane region" description="Helical" evidence="13">
    <location>
        <begin position="75"/>
        <end position="94"/>
    </location>
</feature>
<evidence type="ECO:0000256" key="11">
    <source>
        <dbReference type="ARBA" id="ARBA00023136"/>
    </source>
</evidence>
<dbReference type="Proteomes" id="UP000188219">
    <property type="component" value="Chromosome"/>
</dbReference>
<dbReference type="GO" id="GO:0017004">
    <property type="term" value="P:cytochrome complex assembly"/>
    <property type="evidence" value="ECO:0007669"/>
    <property type="project" value="UniProtKB-KW"/>
</dbReference>
<feature type="transmembrane region" description="Helical" evidence="13">
    <location>
        <begin position="155"/>
        <end position="182"/>
    </location>
</feature>
<name>A0A1Q2M3U9_9GAMM</name>
<dbReference type="GO" id="GO:1903607">
    <property type="term" value="P:cytochrome c biosynthetic process"/>
    <property type="evidence" value="ECO:0007669"/>
    <property type="project" value="TreeGrafter"/>
</dbReference>
<keyword evidence="7 12" id="KW-0997">Cell inner membrane</keyword>
<dbReference type="eggNOG" id="COG2386">
    <property type="taxonomic scope" value="Bacteria"/>
</dbReference>
<proteinExistence type="inferred from homology"/>
<dbReference type="GO" id="GO:0005886">
    <property type="term" value="C:plasma membrane"/>
    <property type="evidence" value="ECO:0007669"/>
    <property type="project" value="UniProtKB-SubCell"/>
</dbReference>
<keyword evidence="6 12" id="KW-1003">Cell membrane</keyword>
<keyword evidence="9 12" id="KW-0201">Cytochrome c-type biogenesis</keyword>
<gene>
    <name evidence="14" type="ORF">Mag101_06545</name>
</gene>
<evidence type="ECO:0000256" key="2">
    <source>
        <dbReference type="ARBA" id="ARBA00004429"/>
    </source>
</evidence>
<dbReference type="AlphaFoldDB" id="A0A1Q2M3U9"/>
<evidence type="ECO:0000313" key="14">
    <source>
        <dbReference type="EMBL" id="AQQ67329.1"/>
    </source>
</evidence>
<dbReference type="STRING" id="260552.Mag101_06545"/>
<evidence type="ECO:0000256" key="13">
    <source>
        <dbReference type="SAM" id="Phobius"/>
    </source>
</evidence>
<evidence type="ECO:0000256" key="12">
    <source>
        <dbReference type="PIRNR" id="PIRNR002764"/>
    </source>
</evidence>
<comment type="similarity">
    <text evidence="3 12">Belongs to the CcmB/CycW/HelB family.</text>
</comment>
<evidence type="ECO:0000256" key="4">
    <source>
        <dbReference type="ARBA" id="ARBA00016452"/>
    </source>
</evidence>
<keyword evidence="10 13" id="KW-1133">Transmembrane helix</keyword>
<dbReference type="PANTHER" id="PTHR30070">
    <property type="entry name" value="HEME EXPORTER PROTEIN B"/>
    <property type="match status" value="1"/>
</dbReference>
<keyword evidence="15" id="KW-1185">Reference proteome</keyword>
<dbReference type="InterPro" id="IPR026031">
    <property type="entry name" value="Cyt_c_CcmB_bac"/>
</dbReference>
<feature type="transmembrane region" description="Helical" evidence="13">
    <location>
        <begin position="223"/>
        <end position="245"/>
    </location>
</feature>
<evidence type="ECO:0000256" key="9">
    <source>
        <dbReference type="ARBA" id="ARBA00022748"/>
    </source>
</evidence>
<comment type="function">
    <text evidence="1 12">Required for the export of heme to the periplasm for the biogenesis of c-type cytochromes.</text>
</comment>
<dbReference type="GO" id="GO:0015232">
    <property type="term" value="F:heme transmembrane transporter activity"/>
    <property type="evidence" value="ECO:0007669"/>
    <property type="project" value="InterPro"/>
</dbReference>
<sequence>MGSEAVGVSLSKKAQSAEASSAALDTYARVPGFYTLFRTEMVLAARRRSDIVNPLLFFVTVLAMMPLGIGPEPEMLSRMAPGLIWVMALLATLLSQESLFRGDYEDGSLEQLALQPQPLYFPVLAKVLVHWLVTGVPLALLSPLLGMMLNLGAEGYWPLFISLVLGTASLSLIGAVGAALTVALRRPGLLLALIIMPLYVPVLIFGTGTVQAALDGYSFGPQLAVLGAILAVAAALAPLAAAGAIRISLEN</sequence>
<evidence type="ECO:0000256" key="7">
    <source>
        <dbReference type="ARBA" id="ARBA00022519"/>
    </source>
</evidence>
<dbReference type="PRINTS" id="PR01414">
    <property type="entry name" value="CCMBBIOGNSIS"/>
</dbReference>
<organism evidence="14 15">
    <name type="scientific">Microbulbifer agarilyticus</name>
    <dbReference type="NCBI Taxonomy" id="260552"/>
    <lineage>
        <taxon>Bacteria</taxon>
        <taxon>Pseudomonadati</taxon>
        <taxon>Pseudomonadota</taxon>
        <taxon>Gammaproteobacteria</taxon>
        <taxon>Cellvibrionales</taxon>
        <taxon>Microbulbiferaceae</taxon>
        <taxon>Microbulbifer</taxon>
    </lineage>
</organism>
<dbReference type="Pfam" id="PF03379">
    <property type="entry name" value="CcmB"/>
    <property type="match status" value="1"/>
</dbReference>
<keyword evidence="8 13" id="KW-0812">Transmembrane</keyword>
<protein>
    <recommendedName>
        <fullName evidence="4 12">Heme exporter protein B</fullName>
    </recommendedName>
</protein>
<dbReference type="OrthoDB" id="9799895at2"/>
<dbReference type="EMBL" id="CP019650">
    <property type="protein sequence ID" value="AQQ67329.1"/>
    <property type="molecule type" value="Genomic_DNA"/>
</dbReference>
<evidence type="ECO:0000256" key="5">
    <source>
        <dbReference type="ARBA" id="ARBA00022448"/>
    </source>
</evidence>
<dbReference type="KEGG" id="maga:Mag101_06545"/>
<feature type="transmembrane region" description="Helical" evidence="13">
    <location>
        <begin position="127"/>
        <end position="149"/>
    </location>
</feature>
<evidence type="ECO:0000256" key="1">
    <source>
        <dbReference type="ARBA" id="ARBA00002442"/>
    </source>
</evidence>
<feature type="transmembrane region" description="Helical" evidence="13">
    <location>
        <begin position="51"/>
        <end position="69"/>
    </location>
</feature>
<evidence type="ECO:0000313" key="15">
    <source>
        <dbReference type="Proteomes" id="UP000188219"/>
    </source>
</evidence>
<dbReference type="InterPro" id="IPR003544">
    <property type="entry name" value="Cyt_c_biogenesis_CcmB"/>
</dbReference>
<evidence type="ECO:0000256" key="6">
    <source>
        <dbReference type="ARBA" id="ARBA00022475"/>
    </source>
</evidence>
<reference evidence="14" key="1">
    <citation type="submission" date="2017-02" db="EMBL/GenBank/DDBJ databases">
        <title>Genome of Microbulbifer agarilyticus GP101.</title>
        <authorList>
            <person name="Jung J."/>
            <person name="Bae S.S."/>
            <person name="Baek K."/>
        </authorList>
    </citation>
    <scope>NUCLEOTIDE SEQUENCE [LARGE SCALE GENOMIC DNA]</scope>
    <source>
        <strain evidence="14">GP101</strain>
    </source>
</reference>
<dbReference type="NCBIfam" id="TIGR01190">
    <property type="entry name" value="ccmB"/>
    <property type="match status" value="1"/>
</dbReference>
<keyword evidence="5 12" id="KW-0813">Transport</keyword>
<dbReference type="PANTHER" id="PTHR30070:SF1">
    <property type="entry name" value="CYTOCHROME C BIOGENESIS B-RELATED"/>
    <property type="match status" value="1"/>
</dbReference>
<evidence type="ECO:0000256" key="10">
    <source>
        <dbReference type="ARBA" id="ARBA00022989"/>
    </source>
</evidence>
<feature type="transmembrane region" description="Helical" evidence="13">
    <location>
        <begin position="189"/>
        <end position="211"/>
    </location>
</feature>
<accession>A0A1Q2M3U9</accession>
<evidence type="ECO:0000256" key="8">
    <source>
        <dbReference type="ARBA" id="ARBA00022692"/>
    </source>
</evidence>